<comment type="caution">
    <text evidence="2">The sequence shown here is derived from an EMBL/GenBank/DDBJ whole genome shotgun (WGS) entry which is preliminary data.</text>
</comment>
<accession>A0A9N9LSK5</accession>
<keyword evidence="3" id="KW-1185">Reference proteome</keyword>
<sequence>MSSPTSKKSPSKSRIPKSTSSQSIHQARNITKSLDVYTKFGKSQTSARRNITLTLRALNMDFAKKIIAEEEFERTHAAKIVYYDDKPLGRCGRKVDEIDEAMTKNRHHFSWKQLPRDTSIEEEMMRKWNENIPASKLVFLPDKGFREDGYQAQRESFRVILEGSIQRGMDILKGYPIGKVPGHDLSTIGEEDKIRYIRVPLPDAEMPWYTGMTGEELRAKYTVVDEMPPQLFDNMPAFFQDMYLERKKRDAEERLARDRAKKYILRIFRHDERMHLVHSASRNKSVFPSTITQDCLLCPFIRQHLIAYNSRIGPYHDKPFHKNLTVLSISESGHAEVF</sequence>
<dbReference type="Proteomes" id="UP000701801">
    <property type="component" value="Unassembled WGS sequence"/>
</dbReference>
<reference evidence="2" key="1">
    <citation type="submission" date="2021-07" db="EMBL/GenBank/DDBJ databases">
        <authorList>
            <person name="Durling M."/>
        </authorList>
    </citation>
    <scope>NUCLEOTIDE SEQUENCE</scope>
</reference>
<protein>
    <submittedName>
        <fullName evidence="2">Uncharacterized protein</fullName>
    </submittedName>
</protein>
<evidence type="ECO:0000313" key="2">
    <source>
        <dbReference type="EMBL" id="CAG8978747.1"/>
    </source>
</evidence>
<gene>
    <name evidence="2" type="ORF">HYALB_00011508</name>
</gene>
<dbReference type="EMBL" id="CAJVRM010000275">
    <property type="protein sequence ID" value="CAG8978747.1"/>
    <property type="molecule type" value="Genomic_DNA"/>
</dbReference>
<evidence type="ECO:0000313" key="3">
    <source>
        <dbReference type="Proteomes" id="UP000701801"/>
    </source>
</evidence>
<dbReference type="AlphaFoldDB" id="A0A9N9LSK5"/>
<name>A0A9N9LSK5_9HELO</name>
<feature type="region of interest" description="Disordered" evidence="1">
    <location>
        <begin position="1"/>
        <end position="27"/>
    </location>
</feature>
<organism evidence="2 3">
    <name type="scientific">Hymenoscyphus albidus</name>
    <dbReference type="NCBI Taxonomy" id="595503"/>
    <lineage>
        <taxon>Eukaryota</taxon>
        <taxon>Fungi</taxon>
        <taxon>Dikarya</taxon>
        <taxon>Ascomycota</taxon>
        <taxon>Pezizomycotina</taxon>
        <taxon>Leotiomycetes</taxon>
        <taxon>Helotiales</taxon>
        <taxon>Helotiaceae</taxon>
        <taxon>Hymenoscyphus</taxon>
    </lineage>
</organism>
<evidence type="ECO:0000256" key="1">
    <source>
        <dbReference type="SAM" id="MobiDB-lite"/>
    </source>
</evidence>
<proteinExistence type="predicted"/>